<evidence type="ECO:0000313" key="3">
    <source>
        <dbReference type="Proteomes" id="UP000472971"/>
    </source>
</evidence>
<dbReference type="RefSeq" id="WP_163243123.1">
    <property type="nucleotide sequence ID" value="NZ_CP082780.1"/>
</dbReference>
<dbReference type="EMBL" id="JAAIWN010000043">
    <property type="protein sequence ID" value="NEY82725.1"/>
    <property type="molecule type" value="Genomic_DNA"/>
</dbReference>
<dbReference type="Proteomes" id="UP000570010">
    <property type="component" value="Unassembled WGS sequence"/>
</dbReference>
<reference evidence="1 4" key="2">
    <citation type="submission" date="2020-07" db="EMBL/GenBank/DDBJ databases">
        <authorList>
            <person name="Feng H."/>
        </authorList>
    </citation>
    <scope>NUCLEOTIDE SEQUENCE [LARGE SCALE GENOMIC DNA]</scope>
    <source>
        <strain evidence="4">s-12</strain>
        <strain evidence="1">S-12</strain>
    </source>
</reference>
<keyword evidence="3" id="KW-1185">Reference proteome</keyword>
<dbReference type="AlphaFoldDB" id="A0A6B3W1Y5"/>
<sequence length="176" mass="20740">MNKEELGKLYPITIVNYDCRWTSAFETEKQTLRNILGSAVALRIEHIGSTAVSNLSAKPTIDILVEIPKKDEVTYLVIDYLEKNDYIHMKGQKNHLMFVKGYSPNGLEKISFHIHLGTKEQDFLWDRLYFRDYLRNNPLVAKEYESLKLKLAKVHQYDREAYTNEKTDFIRKITMY</sequence>
<gene>
    <name evidence="2" type="ORF">G4D64_14725</name>
    <name evidence="1" type="ORF">H1Z61_08270</name>
</gene>
<dbReference type="InterPro" id="IPR007344">
    <property type="entry name" value="GrpB/CoaE"/>
</dbReference>
<dbReference type="Pfam" id="PF04229">
    <property type="entry name" value="GrpB"/>
    <property type="match status" value="1"/>
</dbReference>
<evidence type="ECO:0000313" key="2">
    <source>
        <dbReference type="EMBL" id="NEY82725.1"/>
    </source>
</evidence>
<organism evidence="2 3">
    <name type="scientific">Bacillus aquiflavi</name>
    <dbReference type="NCBI Taxonomy" id="2672567"/>
    <lineage>
        <taxon>Bacteria</taxon>
        <taxon>Bacillati</taxon>
        <taxon>Bacillota</taxon>
        <taxon>Bacilli</taxon>
        <taxon>Bacillales</taxon>
        <taxon>Bacillaceae</taxon>
        <taxon>Bacillus</taxon>
    </lineage>
</organism>
<accession>A0A6B3W1Y5</accession>
<dbReference type="EMBL" id="JACEIO010000016">
    <property type="protein sequence ID" value="MBA4537140.1"/>
    <property type="molecule type" value="Genomic_DNA"/>
</dbReference>
<dbReference type="SUPFAM" id="SSF81301">
    <property type="entry name" value="Nucleotidyltransferase"/>
    <property type="match status" value="1"/>
</dbReference>
<dbReference type="PANTHER" id="PTHR34822">
    <property type="entry name" value="GRPB DOMAIN PROTEIN (AFU_ORTHOLOGUE AFUA_1G01530)"/>
    <property type="match status" value="1"/>
</dbReference>
<comment type="caution">
    <text evidence="2">The sequence shown here is derived from an EMBL/GenBank/DDBJ whole genome shotgun (WGS) entry which is preliminary data.</text>
</comment>
<evidence type="ECO:0000313" key="4">
    <source>
        <dbReference type="Proteomes" id="UP000570010"/>
    </source>
</evidence>
<dbReference type="PANTHER" id="PTHR34822:SF1">
    <property type="entry name" value="GRPB FAMILY PROTEIN"/>
    <property type="match status" value="1"/>
</dbReference>
<dbReference type="Gene3D" id="3.30.460.10">
    <property type="entry name" value="Beta Polymerase, domain 2"/>
    <property type="match status" value="1"/>
</dbReference>
<name>A0A6B3W1Y5_9BACI</name>
<dbReference type="InterPro" id="IPR043519">
    <property type="entry name" value="NT_sf"/>
</dbReference>
<protein>
    <submittedName>
        <fullName evidence="2">GrpB family protein</fullName>
    </submittedName>
</protein>
<evidence type="ECO:0000313" key="1">
    <source>
        <dbReference type="EMBL" id="MBA4537140.1"/>
    </source>
</evidence>
<reference evidence="2 3" key="1">
    <citation type="submission" date="2020-02" db="EMBL/GenBank/DDBJ databases">
        <title>Bacillus aquiflavi sp. nov., isolated from yellow water of strong flavor Chinese baijiu in Yibin region of China.</title>
        <authorList>
            <person name="Xie J."/>
        </authorList>
    </citation>
    <scope>NUCLEOTIDE SEQUENCE [LARGE SCALE GENOMIC DNA]</scope>
    <source>
        <strain evidence="2 3">3H-10</strain>
    </source>
</reference>
<proteinExistence type="predicted"/>
<dbReference type="Proteomes" id="UP000472971">
    <property type="component" value="Unassembled WGS sequence"/>
</dbReference>